<reference evidence="5" key="1">
    <citation type="journal article" date="2019" name="Int. J. Syst. Evol. Microbiol.">
        <title>The Global Catalogue of Microorganisms (GCM) 10K type strain sequencing project: providing services to taxonomists for standard genome sequencing and annotation.</title>
        <authorList>
            <consortium name="The Broad Institute Genomics Platform"/>
            <consortium name="The Broad Institute Genome Sequencing Center for Infectious Disease"/>
            <person name="Wu L."/>
            <person name="Ma J."/>
        </authorList>
    </citation>
    <scope>NUCLEOTIDE SEQUENCE [LARGE SCALE GENOMIC DNA]</scope>
    <source>
        <strain evidence="5">IBRC 10765</strain>
    </source>
</reference>
<name>A0ABV7ZZL0_9GAMM</name>
<keyword evidence="5" id="KW-1185">Reference proteome</keyword>
<dbReference type="Proteomes" id="UP001595617">
    <property type="component" value="Unassembled WGS sequence"/>
</dbReference>
<sequence>MTDRRNQILDAATSLFLEQGVSVPTAKIAKAAGVSNGTLFNVFPTKQALIDAIYTEAKIGMFANMRYCGEDPLTKVTLRANWDGYMNWANRYPERRRVMHLLLDAGLASADAQAEVSAVVEPHAAWIYMGLDRGIIRGPSVSFIGQLVFFHIDLVINEQLDRQGENLAFEMLCNAIGLNP</sequence>
<dbReference type="InterPro" id="IPR001647">
    <property type="entry name" value="HTH_TetR"/>
</dbReference>
<organism evidence="4 5">
    <name type="scientific">Saccharospirillum mangrovi</name>
    <dbReference type="NCBI Taxonomy" id="2161747"/>
    <lineage>
        <taxon>Bacteria</taxon>
        <taxon>Pseudomonadati</taxon>
        <taxon>Pseudomonadota</taxon>
        <taxon>Gammaproteobacteria</taxon>
        <taxon>Oceanospirillales</taxon>
        <taxon>Saccharospirillaceae</taxon>
        <taxon>Saccharospirillum</taxon>
    </lineage>
</organism>
<feature type="DNA-binding region" description="H-T-H motif" evidence="2">
    <location>
        <begin position="24"/>
        <end position="43"/>
    </location>
</feature>
<dbReference type="PRINTS" id="PR00455">
    <property type="entry name" value="HTHTETR"/>
</dbReference>
<evidence type="ECO:0000313" key="4">
    <source>
        <dbReference type="EMBL" id="MFC3853700.1"/>
    </source>
</evidence>
<dbReference type="PANTHER" id="PTHR30055:SF222">
    <property type="entry name" value="REGULATORY PROTEIN"/>
    <property type="match status" value="1"/>
</dbReference>
<dbReference type="SUPFAM" id="SSF46689">
    <property type="entry name" value="Homeodomain-like"/>
    <property type="match status" value="1"/>
</dbReference>
<dbReference type="Gene3D" id="1.10.357.10">
    <property type="entry name" value="Tetracycline Repressor, domain 2"/>
    <property type="match status" value="1"/>
</dbReference>
<comment type="caution">
    <text evidence="4">The sequence shown here is derived from an EMBL/GenBank/DDBJ whole genome shotgun (WGS) entry which is preliminary data.</text>
</comment>
<dbReference type="Pfam" id="PF00440">
    <property type="entry name" value="TetR_N"/>
    <property type="match status" value="1"/>
</dbReference>
<dbReference type="RefSeq" id="WP_380697101.1">
    <property type="nucleotide sequence ID" value="NZ_JBHRYR010000003.1"/>
</dbReference>
<dbReference type="EMBL" id="JBHRYR010000003">
    <property type="protein sequence ID" value="MFC3853700.1"/>
    <property type="molecule type" value="Genomic_DNA"/>
</dbReference>
<evidence type="ECO:0000256" key="2">
    <source>
        <dbReference type="PROSITE-ProRule" id="PRU00335"/>
    </source>
</evidence>
<keyword evidence="1 2" id="KW-0238">DNA-binding</keyword>
<accession>A0ABV7ZZL0</accession>
<evidence type="ECO:0000256" key="1">
    <source>
        <dbReference type="ARBA" id="ARBA00023125"/>
    </source>
</evidence>
<dbReference type="InterPro" id="IPR009057">
    <property type="entry name" value="Homeodomain-like_sf"/>
</dbReference>
<dbReference type="PROSITE" id="PS50977">
    <property type="entry name" value="HTH_TETR_2"/>
    <property type="match status" value="1"/>
</dbReference>
<evidence type="ECO:0000313" key="5">
    <source>
        <dbReference type="Proteomes" id="UP001595617"/>
    </source>
</evidence>
<feature type="domain" description="HTH tetR-type" evidence="3">
    <location>
        <begin position="2"/>
        <end position="61"/>
    </location>
</feature>
<dbReference type="PANTHER" id="PTHR30055">
    <property type="entry name" value="HTH-TYPE TRANSCRIPTIONAL REGULATOR RUTR"/>
    <property type="match status" value="1"/>
</dbReference>
<dbReference type="InterPro" id="IPR050109">
    <property type="entry name" value="HTH-type_TetR-like_transc_reg"/>
</dbReference>
<evidence type="ECO:0000259" key="3">
    <source>
        <dbReference type="PROSITE" id="PS50977"/>
    </source>
</evidence>
<proteinExistence type="predicted"/>
<protein>
    <submittedName>
        <fullName evidence="4">TetR/AcrR family transcriptional regulator</fullName>
    </submittedName>
</protein>
<gene>
    <name evidence="4" type="ORF">ACFOOG_12725</name>
</gene>